<gene>
    <name evidence="2" type="ORF">DFJ67_8215</name>
</gene>
<keyword evidence="3" id="KW-1185">Reference proteome</keyword>
<sequence>MRPTPFCVHSPARAVLFRPALTSDAAAVAALHAASWRRYYRGAYADAYLDGDIDADRLAVWTARLAATDPRRVTIVAEADSVAQASAGPAPAGAGPVTVVATIDAVAGDHRPQVNTLPVADEVEVPFHRLPQVSTRPACGEAVVPFHRLPQVSTRPVAGQAVVPDHHLPQVSTRPVADEVAAPYHHVPRARDGAVPTGGETRRCGAAGDHDPPLTAVGDLATPGDDRLVAITSDTAWRTGAAGESDTRHMAAAASTLVGFVHLVVDDDPRWGSLIDNLMSPPTGTAVGSVRD</sequence>
<evidence type="ECO:0000256" key="1">
    <source>
        <dbReference type="SAM" id="MobiDB-lite"/>
    </source>
</evidence>
<dbReference type="SUPFAM" id="SSF55729">
    <property type="entry name" value="Acyl-CoA N-acyltransferases (Nat)"/>
    <property type="match status" value="1"/>
</dbReference>
<organism evidence="2 3">
    <name type="scientific">Asanoa ferruginea</name>
    <dbReference type="NCBI Taxonomy" id="53367"/>
    <lineage>
        <taxon>Bacteria</taxon>
        <taxon>Bacillati</taxon>
        <taxon>Actinomycetota</taxon>
        <taxon>Actinomycetes</taxon>
        <taxon>Micromonosporales</taxon>
        <taxon>Micromonosporaceae</taxon>
        <taxon>Asanoa</taxon>
    </lineage>
</organism>
<proteinExistence type="predicted"/>
<dbReference type="RefSeq" id="WP_203783602.1">
    <property type="nucleotide sequence ID" value="NZ_BONB01000016.1"/>
</dbReference>
<dbReference type="EMBL" id="QUMQ01000001">
    <property type="protein sequence ID" value="REG02123.1"/>
    <property type="molecule type" value="Genomic_DNA"/>
</dbReference>
<name>A0A3D9ZZP9_9ACTN</name>
<protein>
    <recommendedName>
        <fullName evidence="4">Acetyltransferase (GNAT) family protein</fullName>
    </recommendedName>
</protein>
<evidence type="ECO:0000313" key="2">
    <source>
        <dbReference type="EMBL" id="REG02123.1"/>
    </source>
</evidence>
<dbReference type="Gene3D" id="3.40.630.30">
    <property type="match status" value="1"/>
</dbReference>
<dbReference type="Proteomes" id="UP000256913">
    <property type="component" value="Unassembled WGS sequence"/>
</dbReference>
<evidence type="ECO:0008006" key="4">
    <source>
        <dbReference type="Google" id="ProtNLM"/>
    </source>
</evidence>
<dbReference type="AlphaFoldDB" id="A0A3D9ZZP9"/>
<dbReference type="InterPro" id="IPR016181">
    <property type="entry name" value="Acyl_CoA_acyltransferase"/>
</dbReference>
<feature type="compositionally biased region" description="Basic and acidic residues" evidence="1">
    <location>
        <begin position="200"/>
        <end position="212"/>
    </location>
</feature>
<comment type="caution">
    <text evidence="2">The sequence shown here is derived from an EMBL/GenBank/DDBJ whole genome shotgun (WGS) entry which is preliminary data.</text>
</comment>
<feature type="region of interest" description="Disordered" evidence="1">
    <location>
        <begin position="189"/>
        <end position="213"/>
    </location>
</feature>
<accession>A0A3D9ZZP9</accession>
<evidence type="ECO:0000313" key="3">
    <source>
        <dbReference type="Proteomes" id="UP000256913"/>
    </source>
</evidence>
<reference evidence="2 3" key="1">
    <citation type="submission" date="2018-08" db="EMBL/GenBank/DDBJ databases">
        <title>Sequencing the genomes of 1000 actinobacteria strains.</title>
        <authorList>
            <person name="Klenk H.-P."/>
        </authorList>
    </citation>
    <scope>NUCLEOTIDE SEQUENCE [LARGE SCALE GENOMIC DNA]</scope>
    <source>
        <strain evidence="2 3">DSM 44099</strain>
    </source>
</reference>